<sequence length="72" mass="8538">MFMETVMETKDMSYYTDRLETLTGKKRAYWAAFSIRALEKILRREVRKESLQRNRCGRGSLTAGKGELRWDT</sequence>
<reference evidence="1 2" key="1">
    <citation type="submission" date="2017-09" db="EMBL/GenBank/DDBJ databases">
        <title>Depth-based differentiation of microbial function through sediment-hosted aquifers and enrichment of novel symbionts in the deep terrestrial subsurface.</title>
        <authorList>
            <person name="Probst A.J."/>
            <person name="Ladd B."/>
            <person name="Jarett J.K."/>
            <person name="Geller-Mcgrath D.E."/>
            <person name="Sieber C.M."/>
            <person name="Emerson J.B."/>
            <person name="Anantharaman K."/>
            <person name="Thomas B.C."/>
            <person name="Malmstrom R."/>
            <person name="Stieglmeier M."/>
            <person name="Klingl A."/>
            <person name="Woyke T."/>
            <person name="Ryan C.M."/>
            <person name="Banfield J.F."/>
        </authorList>
    </citation>
    <scope>NUCLEOTIDE SEQUENCE [LARGE SCALE GENOMIC DNA]</scope>
    <source>
        <strain evidence="1">CG11_big_fil_rev_8_21_14_0_20_45_26</strain>
    </source>
</reference>
<protein>
    <submittedName>
        <fullName evidence="1">Uncharacterized protein</fullName>
    </submittedName>
</protein>
<evidence type="ECO:0000313" key="1">
    <source>
        <dbReference type="EMBL" id="PIQ87520.1"/>
    </source>
</evidence>
<dbReference type="EMBL" id="PCVY01000003">
    <property type="protein sequence ID" value="PIQ87520.1"/>
    <property type="molecule type" value="Genomic_DNA"/>
</dbReference>
<comment type="caution">
    <text evidence="1">The sequence shown here is derived from an EMBL/GenBank/DDBJ whole genome shotgun (WGS) entry which is preliminary data.</text>
</comment>
<gene>
    <name evidence="1" type="ORF">COV74_00165</name>
</gene>
<accession>A0A2H0LSW8</accession>
<dbReference type="Proteomes" id="UP000230859">
    <property type="component" value="Unassembled WGS sequence"/>
</dbReference>
<name>A0A2H0LSW8_9BACT</name>
<proteinExistence type="predicted"/>
<evidence type="ECO:0000313" key="2">
    <source>
        <dbReference type="Proteomes" id="UP000230859"/>
    </source>
</evidence>
<organism evidence="1 2">
    <name type="scientific">Candidatus Abzuiibacterium crystallinum</name>
    <dbReference type="NCBI Taxonomy" id="1974748"/>
    <lineage>
        <taxon>Bacteria</taxon>
        <taxon>Pseudomonadati</taxon>
        <taxon>Candidatus Omnitrophota</taxon>
        <taxon>Candidatus Abzuiibacterium</taxon>
    </lineage>
</organism>
<dbReference type="AlphaFoldDB" id="A0A2H0LSW8"/>